<evidence type="ECO:0000256" key="2">
    <source>
        <dbReference type="ARBA" id="ARBA00022801"/>
    </source>
</evidence>
<evidence type="ECO:0000256" key="3">
    <source>
        <dbReference type="ARBA" id="ARBA00023295"/>
    </source>
</evidence>
<dbReference type="PANTHER" id="PTHR42732">
    <property type="entry name" value="BETA-GALACTOSIDASE"/>
    <property type="match status" value="1"/>
</dbReference>
<dbReference type="InterPro" id="IPR017853">
    <property type="entry name" value="GH"/>
</dbReference>
<evidence type="ECO:0000313" key="7">
    <source>
        <dbReference type="EMBL" id="BDI32045.1"/>
    </source>
</evidence>
<sequence length="1128" mass="121661">MDLYSQYRTRQTTALLLVTILSPLTLAAGAQASARFPRAFAPQEGKTTPSERPERDELCLNGRWRFQPVALPAGYHQGNDPAPTLTPPASDGWEKTPIRIPSPWNANSYADQDGLGGDFRCFPSYPASWNSVQMGWLQRKFTVPTAWKGRRLILHFDAVAGDAQVIVNGKQVGEHFDIFLPFDVDVTDTVKPGAQNELLVGVRKASLFDVQGKFGRRPYQGGSMWGQHIAGIWQDVTLEAVPTVHVSNVFVKPLVDQDQLVTDVTVQNDTDHAANITLDRTVSPWISEAGKDVLSAPEPKSRLGAALPLTSAPVRVSIPAHGSQVVTLTGKVGNRLKYWSPTSPNLYGVVCHVKDASGVVRDSKYTRFGWRQITFDNGRTLLNGKLLVMKGDSWHFMGIPQMTRRYAWAWFKTLHDAHLNAVRLHAQPYPAFYLDVADEQGILVLDESAMWASDGGPKLDDPAYWRNTEDHLQGLILRDRNHPGVFGWSVSNEILPVIKYVFHGPQEMQDNLTHYDGIWAGICRKYDPTRLWISADGEDDGGGTLPTYVIHYGDASTMQRAKGSGKPWGNGESSPAYYGTPEQIAQYSGDQRAYLSAEDRMEGVAKVSYDNLIDQRKYDASYRSVFNLVWYALKPLNLGLPDTTRPPALTDGVFFGPYVEGKPGVQPERLGPYSSTLNPGYDPSLPLYEKWPMFDAIQAAQAEPVAAEYKPDRPFTVDAGVAKDPASGTITSVPVLAGSNGALAKALADAGVPVASSGAASGDLLVIDGAQPPSSDAKSAIDKALADGGSVVVWGANPSTLDQLNALLPEKLELTDRTASSLVTNSPSPITAGLTPALLYFSELNPSTVLHTGLGGPLVTKGAVLLSASNTNWNHWNQQAETSKTIMLLRSERETKPSGAALVDIPSGSGHLILCSLPAAAETSKAAALNRTIWANLGVKLGDGAAQRNVLNANGELTRALAWGWKEAGSTDDALKDSPVDSNAGKSIVFGSRMNDRNWKSVGASGGALDLGALEGANSHKSAIGYLSFWLYSPKDLANLLLDPHLPNVTLTVGSVAGAQIWLNGKSLPTKPQGDGAIVNPLLLPQGWSHLLVKIVRSETGLGAQPSLSLQSSQADYLPQIHGAQEKP</sequence>
<dbReference type="PANTHER" id="PTHR42732:SF1">
    <property type="entry name" value="BETA-MANNOSIDASE"/>
    <property type="match status" value="1"/>
</dbReference>
<reference evidence="7 8" key="1">
    <citation type="journal article" date="2019" name="Int. J. Syst. Evol. Microbiol.">
        <title>Capsulimonas corticalis gen. nov., sp. nov., an aerobic capsulated bacterium, of a novel bacterial order, Capsulimonadales ord. nov., of the class Armatimonadia of the phylum Armatimonadetes.</title>
        <authorList>
            <person name="Li J."/>
            <person name="Kudo C."/>
            <person name="Tonouchi A."/>
        </authorList>
    </citation>
    <scope>NUCLEOTIDE SEQUENCE [LARGE SCALE GENOMIC DNA]</scope>
    <source>
        <strain evidence="7 8">AX-7</strain>
    </source>
</reference>
<dbReference type="InterPro" id="IPR013783">
    <property type="entry name" value="Ig-like_fold"/>
</dbReference>
<dbReference type="GO" id="GO:0004553">
    <property type="term" value="F:hydrolase activity, hydrolyzing O-glycosyl compounds"/>
    <property type="evidence" value="ECO:0007669"/>
    <property type="project" value="InterPro"/>
</dbReference>
<evidence type="ECO:0000313" key="8">
    <source>
        <dbReference type="Proteomes" id="UP000287394"/>
    </source>
</evidence>
<dbReference type="Pfam" id="PF02836">
    <property type="entry name" value="Glyco_hydro_2_C"/>
    <property type="match status" value="1"/>
</dbReference>
<dbReference type="EMBL" id="AP025739">
    <property type="protein sequence ID" value="BDI32045.1"/>
    <property type="molecule type" value="Genomic_DNA"/>
</dbReference>
<dbReference type="Pfam" id="PF02837">
    <property type="entry name" value="Glyco_hydro_2_N"/>
    <property type="match status" value="1"/>
</dbReference>
<dbReference type="Pfam" id="PF00703">
    <property type="entry name" value="Glyco_hydro_2"/>
    <property type="match status" value="1"/>
</dbReference>
<keyword evidence="2" id="KW-0378">Hydrolase</keyword>
<dbReference type="AlphaFoldDB" id="A0A402D6E4"/>
<dbReference type="InterPro" id="IPR006104">
    <property type="entry name" value="Glyco_hydro_2_N"/>
</dbReference>
<dbReference type="KEGG" id="ccot:CCAX7_40960"/>
<organism evidence="7 8">
    <name type="scientific">Capsulimonas corticalis</name>
    <dbReference type="NCBI Taxonomy" id="2219043"/>
    <lineage>
        <taxon>Bacteria</taxon>
        <taxon>Bacillati</taxon>
        <taxon>Armatimonadota</taxon>
        <taxon>Armatimonadia</taxon>
        <taxon>Capsulimonadales</taxon>
        <taxon>Capsulimonadaceae</taxon>
        <taxon>Capsulimonas</taxon>
    </lineage>
</organism>
<feature type="domain" description="Glycoside hydrolase family 2 catalytic" evidence="5">
    <location>
        <begin position="377"/>
        <end position="507"/>
    </location>
</feature>
<dbReference type="InterPro" id="IPR036156">
    <property type="entry name" value="Beta-gal/glucu_dom_sf"/>
</dbReference>
<evidence type="ECO:0000256" key="1">
    <source>
        <dbReference type="ARBA" id="ARBA00007401"/>
    </source>
</evidence>
<dbReference type="InterPro" id="IPR051913">
    <property type="entry name" value="GH2_Domain-Containing"/>
</dbReference>
<dbReference type="SUPFAM" id="SSF49303">
    <property type="entry name" value="beta-Galactosidase/glucuronidase domain"/>
    <property type="match status" value="1"/>
</dbReference>
<keyword evidence="3" id="KW-0326">Glycosidase</keyword>
<accession>A0A402D6E4</accession>
<dbReference type="RefSeq" id="WP_119324995.1">
    <property type="nucleotide sequence ID" value="NZ_AP025739.1"/>
</dbReference>
<feature type="domain" description="Glycoside hydrolase family 2 immunoglobulin-like beta-sandwich" evidence="4">
    <location>
        <begin position="244"/>
        <end position="371"/>
    </location>
</feature>
<dbReference type="Gene3D" id="2.60.40.10">
    <property type="entry name" value="Immunoglobulins"/>
    <property type="match status" value="1"/>
</dbReference>
<dbReference type="SUPFAM" id="SSF51445">
    <property type="entry name" value="(Trans)glycosidases"/>
    <property type="match status" value="1"/>
</dbReference>
<feature type="domain" description="Glycosyl hydrolases family 2 sugar binding" evidence="6">
    <location>
        <begin position="60"/>
        <end position="241"/>
    </location>
</feature>
<evidence type="ECO:0000259" key="5">
    <source>
        <dbReference type="Pfam" id="PF02836"/>
    </source>
</evidence>
<dbReference type="Proteomes" id="UP000287394">
    <property type="component" value="Chromosome"/>
</dbReference>
<dbReference type="Gene3D" id="3.20.20.80">
    <property type="entry name" value="Glycosidases"/>
    <property type="match status" value="1"/>
</dbReference>
<evidence type="ECO:0000259" key="4">
    <source>
        <dbReference type="Pfam" id="PF00703"/>
    </source>
</evidence>
<dbReference type="Gene3D" id="2.60.120.260">
    <property type="entry name" value="Galactose-binding domain-like"/>
    <property type="match status" value="1"/>
</dbReference>
<proteinExistence type="inferred from homology"/>
<dbReference type="SUPFAM" id="SSF49785">
    <property type="entry name" value="Galactose-binding domain-like"/>
    <property type="match status" value="1"/>
</dbReference>
<dbReference type="GO" id="GO:0005975">
    <property type="term" value="P:carbohydrate metabolic process"/>
    <property type="evidence" value="ECO:0007669"/>
    <property type="project" value="InterPro"/>
</dbReference>
<dbReference type="InterPro" id="IPR006102">
    <property type="entry name" value="Ig-like_GH2"/>
</dbReference>
<comment type="similarity">
    <text evidence="1">Belongs to the glycosyl hydrolase 2 family.</text>
</comment>
<dbReference type="InterPro" id="IPR008979">
    <property type="entry name" value="Galactose-bd-like_sf"/>
</dbReference>
<gene>
    <name evidence="7" type="ORF">CCAX7_40960</name>
</gene>
<dbReference type="InterPro" id="IPR006103">
    <property type="entry name" value="Glyco_hydro_2_cat"/>
</dbReference>
<evidence type="ECO:0000259" key="6">
    <source>
        <dbReference type="Pfam" id="PF02837"/>
    </source>
</evidence>
<keyword evidence="8" id="KW-1185">Reference proteome</keyword>
<name>A0A402D6E4_9BACT</name>
<protein>
    <submittedName>
        <fullName evidence="7">Beta-galactosidase</fullName>
    </submittedName>
</protein>
<dbReference type="OrthoDB" id="9801077at2"/>